<organism evidence="1 2">
    <name type="scientific">Kitasatospora phosalacinea</name>
    <dbReference type="NCBI Taxonomy" id="2065"/>
    <lineage>
        <taxon>Bacteria</taxon>
        <taxon>Bacillati</taxon>
        <taxon>Actinomycetota</taxon>
        <taxon>Actinomycetes</taxon>
        <taxon>Kitasatosporales</taxon>
        <taxon>Streptomycetaceae</taxon>
        <taxon>Kitasatospora</taxon>
    </lineage>
</organism>
<dbReference type="AlphaFoldDB" id="A0A9W6V5R9"/>
<protein>
    <submittedName>
        <fullName evidence="1">Uncharacterized protein</fullName>
    </submittedName>
</protein>
<dbReference type="EMBL" id="BSSA01000025">
    <property type="protein sequence ID" value="GLW73415.1"/>
    <property type="molecule type" value="Genomic_DNA"/>
</dbReference>
<reference evidence="1" key="1">
    <citation type="submission" date="2023-02" db="EMBL/GenBank/DDBJ databases">
        <title>Kitasatospora phosalacinea NBRC 14627.</title>
        <authorList>
            <person name="Ichikawa N."/>
            <person name="Sato H."/>
            <person name="Tonouchi N."/>
        </authorList>
    </citation>
    <scope>NUCLEOTIDE SEQUENCE</scope>
    <source>
        <strain evidence="1">NBRC 14627</strain>
    </source>
</reference>
<evidence type="ECO:0000313" key="2">
    <source>
        <dbReference type="Proteomes" id="UP001165041"/>
    </source>
</evidence>
<comment type="caution">
    <text evidence="1">The sequence shown here is derived from an EMBL/GenBank/DDBJ whole genome shotgun (WGS) entry which is preliminary data.</text>
</comment>
<proteinExistence type="predicted"/>
<sequence length="70" mass="7330">MLHTGRGRALTVSRLAHRAFPSGTPAIALGAAGPPYDVTEPWAVLTPAQALRLATLLTEQANAALWEVSP</sequence>
<name>A0A9W6V5R9_9ACTN</name>
<evidence type="ECO:0000313" key="1">
    <source>
        <dbReference type="EMBL" id="GLW73415.1"/>
    </source>
</evidence>
<dbReference type="Proteomes" id="UP001165041">
    <property type="component" value="Unassembled WGS sequence"/>
</dbReference>
<accession>A0A9W6V5R9</accession>
<gene>
    <name evidence="1" type="ORF">Kpho02_57140</name>
</gene>